<dbReference type="EMBL" id="QGHB01000008">
    <property type="protein sequence ID" value="PWK84438.1"/>
    <property type="molecule type" value="Genomic_DNA"/>
</dbReference>
<proteinExistence type="predicted"/>
<protein>
    <submittedName>
        <fullName evidence="1">Uncharacterized protein</fullName>
    </submittedName>
</protein>
<evidence type="ECO:0000313" key="2">
    <source>
        <dbReference type="Proteomes" id="UP000246005"/>
    </source>
</evidence>
<name>A0A316HUS4_9PSEU</name>
<gene>
    <name evidence="1" type="ORF">C8D88_10853</name>
</gene>
<dbReference type="Proteomes" id="UP000246005">
    <property type="component" value="Unassembled WGS sequence"/>
</dbReference>
<comment type="caution">
    <text evidence="1">The sequence shown here is derived from an EMBL/GenBank/DDBJ whole genome shotgun (WGS) entry which is preliminary data.</text>
</comment>
<sequence>MQTLGETAAVVRAGPLFQAVPSVKAGHVVYLEDRNMSQAFSSNSVPGLSGRWTRRC</sequence>
<accession>A0A316HUS4</accession>
<dbReference type="Gene3D" id="3.40.50.1980">
    <property type="entry name" value="Nitrogenase molybdenum iron protein domain"/>
    <property type="match status" value="1"/>
</dbReference>
<evidence type="ECO:0000313" key="1">
    <source>
        <dbReference type="EMBL" id="PWK84438.1"/>
    </source>
</evidence>
<organism evidence="1 2">
    <name type="scientific">Lentzea atacamensis</name>
    <dbReference type="NCBI Taxonomy" id="531938"/>
    <lineage>
        <taxon>Bacteria</taxon>
        <taxon>Bacillati</taxon>
        <taxon>Actinomycetota</taxon>
        <taxon>Actinomycetes</taxon>
        <taxon>Pseudonocardiales</taxon>
        <taxon>Pseudonocardiaceae</taxon>
        <taxon>Lentzea</taxon>
    </lineage>
</organism>
<reference evidence="1 2" key="1">
    <citation type="submission" date="2018-05" db="EMBL/GenBank/DDBJ databases">
        <title>Genomic Encyclopedia of Type Strains, Phase IV (KMG-IV): sequencing the most valuable type-strain genomes for metagenomic binning, comparative biology and taxonomic classification.</title>
        <authorList>
            <person name="Goeker M."/>
        </authorList>
    </citation>
    <scope>NUCLEOTIDE SEQUENCE [LARGE SCALE GENOMIC DNA]</scope>
    <source>
        <strain evidence="1 2">DSM 45480</strain>
    </source>
</reference>
<dbReference type="AlphaFoldDB" id="A0A316HUS4"/>